<keyword evidence="2" id="KW-1185">Reference proteome</keyword>
<evidence type="ECO:0000313" key="2">
    <source>
        <dbReference type="Proteomes" id="UP000248423"/>
    </source>
</evidence>
<dbReference type="AlphaFoldDB" id="A0A319F2N6"/>
<proteinExistence type="predicted"/>
<protein>
    <submittedName>
        <fullName evidence="1">Uncharacterized protein</fullName>
    </submittedName>
</protein>
<dbReference type="VEuPathDB" id="FungiDB:BO78DRAFT_69807"/>
<dbReference type="EMBL" id="KZ826316">
    <property type="protein sequence ID" value="PYI12164.1"/>
    <property type="molecule type" value="Genomic_DNA"/>
</dbReference>
<evidence type="ECO:0000313" key="1">
    <source>
        <dbReference type="EMBL" id="PYI12164.1"/>
    </source>
</evidence>
<name>A0A319F2N6_ASPSB</name>
<sequence>MFPSFLLPLSDLLLSTQPPPCRLIWNPLFCPSAIEPPVDHPVSHPRLVTSNRATALICRAPRREAETPANPFQPSPAIASSASGADLPFGHSQLTFALRLRLFFLIGTSARSPYLLSSSFSLFSRTHLS</sequence>
<reference evidence="1 2" key="1">
    <citation type="submission" date="2018-02" db="EMBL/GenBank/DDBJ databases">
        <title>The genomes of Aspergillus section Nigri reveals drivers in fungal speciation.</title>
        <authorList>
            <consortium name="DOE Joint Genome Institute"/>
            <person name="Vesth T.C."/>
            <person name="Nybo J."/>
            <person name="Theobald S."/>
            <person name="Brandl J."/>
            <person name="Frisvad J.C."/>
            <person name="Nielsen K.F."/>
            <person name="Lyhne E.K."/>
            <person name="Kogle M.E."/>
            <person name="Kuo A."/>
            <person name="Riley R."/>
            <person name="Clum A."/>
            <person name="Nolan M."/>
            <person name="Lipzen A."/>
            <person name="Salamov A."/>
            <person name="Henrissat B."/>
            <person name="Wiebenga A."/>
            <person name="De vries R.P."/>
            <person name="Grigoriev I.V."/>
            <person name="Mortensen U.H."/>
            <person name="Andersen M.R."/>
            <person name="Baker S.E."/>
        </authorList>
    </citation>
    <scope>NUCLEOTIDE SEQUENCE [LARGE SCALE GENOMIC DNA]</scope>
    <source>
        <strain evidence="1 2">CBS 121057</strain>
    </source>
</reference>
<dbReference type="Proteomes" id="UP000248423">
    <property type="component" value="Unassembled WGS sequence"/>
</dbReference>
<organism evidence="1 2">
    <name type="scientific">Aspergillus sclerotiicarbonarius (strain CBS 121057 / IBT 28362)</name>
    <dbReference type="NCBI Taxonomy" id="1448318"/>
    <lineage>
        <taxon>Eukaryota</taxon>
        <taxon>Fungi</taxon>
        <taxon>Dikarya</taxon>
        <taxon>Ascomycota</taxon>
        <taxon>Pezizomycotina</taxon>
        <taxon>Eurotiomycetes</taxon>
        <taxon>Eurotiomycetidae</taxon>
        <taxon>Eurotiales</taxon>
        <taxon>Aspergillaceae</taxon>
        <taxon>Aspergillus</taxon>
        <taxon>Aspergillus subgen. Circumdati</taxon>
    </lineage>
</organism>
<gene>
    <name evidence="1" type="ORF">BO78DRAFT_69807</name>
</gene>
<accession>A0A319F2N6</accession>